<keyword evidence="5 7" id="KW-1133">Transmembrane helix</keyword>
<accession>A0A3B0XWM5</accession>
<dbReference type="InterPro" id="IPR050925">
    <property type="entry name" value="Rhomboid_protease_S54"/>
</dbReference>
<feature type="transmembrane region" description="Helical" evidence="7">
    <location>
        <begin position="237"/>
        <end position="258"/>
    </location>
</feature>
<reference evidence="9" key="1">
    <citation type="submission" date="2018-06" db="EMBL/GenBank/DDBJ databases">
        <authorList>
            <person name="Zhirakovskaya E."/>
        </authorList>
    </citation>
    <scope>NUCLEOTIDE SEQUENCE</scope>
</reference>
<feature type="domain" description="Peptidase S54 rhomboid" evidence="8">
    <location>
        <begin position="144"/>
        <end position="297"/>
    </location>
</feature>
<feature type="transmembrane region" description="Helical" evidence="7">
    <location>
        <begin position="16"/>
        <end position="33"/>
    </location>
</feature>
<dbReference type="InterPro" id="IPR035952">
    <property type="entry name" value="Rhomboid-like_sf"/>
</dbReference>
<keyword evidence="4" id="KW-0378">Hydrolase</keyword>
<proteinExistence type="inferred from homology"/>
<dbReference type="AlphaFoldDB" id="A0A3B0XWM5"/>
<dbReference type="Pfam" id="PF01694">
    <property type="entry name" value="Rhomboid"/>
    <property type="match status" value="1"/>
</dbReference>
<comment type="subcellular location">
    <subcellularLocation>
        <location evidence="1">Membrane</location>
        <topology evidence="1">Multi-pass membrane protein</topology>
    </subcellularLocation>
</comment>
<dbReference type="GO" id="GO:0004252">
    <property type="term" value="F:serine-type endopeptidase activity"/>
    <property type="evidence" value="ECO:0007669"/>
    <property type="project" value="InterPro"/>
</dbReference>
<feature type="transmembrane region" description="Helical" evidence="7">
    <location>
        <begin position="184"/>
        <end position="204"/>
    </location>
</feature>
<dbReference type="GO" id="GO:0006465">
    <property type="term" value="P:signal peptide processing"/>
    <property type="evidence" value="ECO:0007669"/>
    <property type="project" value="TreeGrafter"/>
</dbReference>
<comment type="similarity">
    <text evidence="2">Belongs to the peptidase S54 family.</text>
</comment>
<dbReference type="PANTHER" id="PTHR43731:SF14">
    <property type="entry name" value="PRESENILIN-ASSOCIATED RHOMBOID-LIKE PROTEIN, MITOCHONDRIAL"/>
    <property type="match status" value="1"/>
</dbReference>
<organism evidence="9">
    <name type="scientific">hydrothermal vent metagenome</name>
    <dbReference type="NCBI Taxonomy" id="652676"/>
    <lineage>
        <taxon>unclassified sequences</taxon>
        <taxon>metagenomes</taxon>
        <taxon>ecological metagenomes</taxon>
    </lineage>
</organism>
<gene>
    <name evidence="9" type="ORF">MNBD_GAMMA08-3048</name>
</gene>
<dbReference type="PANTHER" id="PTHR43731">
    <property type="entry name" value="RHOMBOID PROTEASE"/>
    <property type="match status" value="1"/>
</dbReference>
<evidence type="ECO:0000256" key="6">
    <source>
        <dbReference type="ARBA" id="ARBA00023136"/>
    </source>
</evidence>
<keyword evidence="3 7" id="KW-0812">Transmembrane</keyword>
<dbReference type="SUPFAM" id="SSF144091">
    <property type="entry name" value="Rhomboid-like"/>
    <property type="match status" value="1"/>
</dbReference>
<dbReference type="EMBL" id="UOFH01000399">
    <property type="protein sequence ID" value="VAW67647.1"/>
    <property type="molecule type" value="Genomic_DNA"/>
</dbReference>
<evidence type="ECO:0000259" key="8">
    <source>
        <dbReference type="Pfam" id="PF01694"/>
    </source>
</evidence>
<name>A0A3B0XWM5_9ZZZZ</name>
<feature type="transmembrane region" description="Helical" evidence="7">
    <location>
        <begin position="210"/>
        <end position="230"/>
    </location>
</feature>
<feature type="transmembrane region" description="Helical" evidence="7">
    <location>
        <begin position="278"/>
        <end position="296"/>
    </location>
</feature>
<evidence type="ECO:0000256" key="3">
    <source>
        <dbReference type="ARBA" id="ARBA00022692"/>
    </source>
</evidence>
<keyword evidence="6 7" id="KW-0472">Membrane</keyword>
<dbReference type="GO" id="GO:0016020">
    <property type="term" value="C:membrane"/>
    <property type="evidence" value="ECO:0007669"/>
    <property type="project" value="UniProtKB-SubCell"/>
</dbReference>
<sequence>MFLPYSSTLNFNKKPYVTYFISILCLVIYYAQYKNEININIAAVQYCESISIESNNNENKKYDLLANNVLGCSQMLTYFYEHKKQGVIDYIKFLIIQSNNDSYSLADVDEIYSKLNEHLIKFKETAPTSYNRVLMHYPNEFNPFSMITSSVAHGNWSHVFFNLIFFMAFAPGVEIVINNRLRYIAVLLGISLVTGVSYSLVVLMSGSAPLPTLGLSGVVMGMIGMSAYLMPYARVKVIFWFIFFIRVYKIPVWILAVWFVGWDTLEVLFSDDYDGVNFVAHVSGGFSGYLMALMFFKKRRDEIQDELNEEIVYAKTNESSGMFNTLYSGGRAELFNEQQQKQFKKNNEDLMENIHRFVRIYKDSDAINLIVKDYETQSSSVEIFIELFERIKDWGDSLTLLCVGRLIINLQMENKKYASALLYVEKCQKITEDFVLADPKHVLILANMARKNQQFEMSYLLVKNASERYGEFINFENCSLLEIELLSVDLKRKNEAKERMREVLVIAEGDFKRDLMKLAVLMS</sequence>
<dbReference type="Gene3D" id="1.20.1540.10">
    <property type="entry name" value="Rhomboid-like"/>
    <property type="match status" value="1"/>
</dbReference>
<evidence type="ECO:0000313" key="9">
    <source>
        <dbReference type="EMBL" id="VAW67647.1"/>
    </source>
</evidence>
<protein>
    <recommendedName>
        <fullName evidence="8">Peptidase S54 rhomboid domain-containing protein</fullName>
    </recommendedName>
</protein>
<evidence type="ECO:0000256" key="5">
    <source>
        <dbReference type="ARBA" id="ARBA00022989"/>
    </source>
</evidence>
<evidence type="ECO:0000256" key="2">
    <source>
        <dbReference type="ARBA" id="ARBA00009045"/>
    </source>
</evidence>
<evidence type="ECO:0000256" key="7">
    <source>
        <dbReference type="SAM" id="Phobius"/>
    </source>
</evidence>
<dbReference type="InterPro" id="IPR022764">
    <property type="entry name" value="Peptidase_S54_rhomboid_dom"/>
</dbReference>
<evidence type="ECO:0000256" key="4">
    <source>
        <dbReference type="ARBA" id="ARBA00022801"/>
    </source>
</evidence>
<evidence type="ECO:0000256" key="1">
    <source>
        <dbReference type="ARBA" id="ARBA00004141"/>
    </source>
</evidence>